<dbReference type="PANTHER" id="PTHR15020">
    <property type="entry name" value="FLAVIN REDUCTASE-RELATED"/>
    <property type="match status" value="1"/>
</dbReference>
<evidence type="ECO:0000313" key="2">
    <source>
        <dbReference type="Proteomes" id="UP001215598"/>
    </source>
</evidence>
<dbReference type="AlphaFoldDB" id="A0AAD7KAE9"/>
<dbReference type="InterPro" id="IPR036291">
    <property type="entry name" value="NAD(P)-bd_dom_sf"/>
</dbReference>
<dbReference type="EMBL" id="JARKIB010000006">
    <property type="protein sequence ID" value="KAJ7778995.1"/>
    <property type="molecule type" value="Genomic_DNA"/>
</dbReference>
<organism evidence="1 2">
    <name type="scientific">Mycena metata</name>
    <dbReference type="NCBI Taxonomy" id="1033252"/>
    <lineage>
        <taxon>Eukaryota</taxon>
        <taxon>Fungi</taxon>
        <taxon>Dikarya</taxon>
        <taxon>Basidiomycota</taxon>
        <taxon>Agaricomycotina</taxon>
        <taxon>Agaricomycetes</taxon>
        <taxon>Agaricomycetidae</taxon>
        <taxon>Agaricales</taxon>
        <taxon>Marasmiineae</taxon>
        <taxon>Mycenaceae</taxon>
        <taxon>Mycena</taxon>
    </lineage>
</organism>
<dbReference type="SUPFAM" id="SSF51735">
    <property type="entry name" value="NAD(P)-binding Rossmann-fold domains"/>
    <property type="match status" value="1"/>
</dbReference>
<accession>A0AAD7KAE9</accession>
<evidence type="ECO:0008006" key="3">
    <source>
        <dbReference type="Google" id="ProtNLM"/>
    </source>
</evidence>
<proteinExistence type="predicted"/>
<dbReference type="PANTHER" id="PTHR15020:SF50">
    <property type="entry name" value="UPF0659 PROTEIN YMR090W"/>
    <property type="match status" value="1"/>
</dbReference>
<protein>
    <recommendedName>
        <fullName evidence="3">NAD(P)-binding domain-containing protein</fullName>
    </recommendedName>
</protein>
<keyword evidence="2" id="KW-1185">Reference proteome</keyword>
<dbReference type="Proteomes" id="UP001215598">
    <property type="component" value="Unassembled WGS sequence"/>
</dbReference>
<gene>
    <name evidence="1" type="ORF">B0H16DRAFT_1359687</name>
</gene>
<name>A0AAD7KAE9_9AGAR</name>
<evidence type="ECO:0000313" key="1">
    <source>
        <dbReference type="EMBL" id="KAJ7778995.1"/>
    </source>
</evidence>
<reference evidence="1" key="1">
    <citation type="submission" date="2023-03" db="EMBL/GenBank/DDBJ databases">
        <title>Massive genome expansion in bonnet fungi (Mycena s.s.) driven by repeated elements and novel gene families across ecological guilds.</title>
        <authorList>
            <consortium name="Lawrence Berkeley National Laboratory"/>
            <person name="Harder C.B."/>
            <person name="Miyauchi S."/>
            <person name="Viragh M."/>
            <person name="Kuo A."/>
            <person name="Thoen E."/>
            <person name="Andreopoulos B."/>
            <person name="Lu D."/>
            <person name="Skrede I."/>
            <person name="Drula E."/>
            <person name="Henrissat B."/>
            <person name="Morin E."/>
            <person name="Kohler A."/>
            <person name="Barry K."/>
            <person name="LaButti K."/>
            <person name="Morin E."/>
            <person name="Salamov A."/>
            <person name="Lipzen A."/>
            <person name="Mereny Z."/>
            <person name="Hegedus B."/>
            <person name="Baldrian P."/>
            <person name="Stursova M."/>
            <person name="Weitz H."/>
            <person name="Taylor A."/>
            <person name="Grigoriev I.V."/>
            <person name="Nagy L.G."/>
            <person name="Martin F."/>
            <person name="Kauserud H."/>
        </authorList>
    </citation>
    <scope>NUCLEOTIDE SEQUENCE</scope>
    <source>
        <strain evidence="1">CBHHK182m</strain>
    </source>
</reference>
<sequence length="276" mass="29970">MTMAPMHVLSIGGSRHSGYWAAVRLLEQGSTVSFLLRKPSVFDEDPMIQKFIRSGAARLIKGDAKKEDDMVNAWAQAGIVDAVIFSVGGAPEWSLTKGLIIDPNLGAGCMLCVLRSMPIHDNAPPPKFVAISTTGLGPVAHKALPTLIKPFYSALATPHNDKIGMEQVLAYCAGRPLDPSHGEPKVEVLSENWTQRLPPPGTLKHRVLVVRPALLTNGKCMADELEVKGKGKAPYRASAEELCAYTISRKDVAHFVVNALGRWDEFESKYAINVGY</sequence>
<comment type="caution">
    <text evidence="1">The sequence shown here is derived from an EMBL/GenBank/DDBJ whole genome shotgun (WGS) entry which is preliminary data.</text>
</comment>
<dbReference type="Gene3D" id="3.40.50.720">
    <property type="entry name" value="NAD(P)-binding Rossmann-like Domain"/>
    <property type="match status" value="1"/>
</dbReference>